<evidence type="ECO:0000256" key="1">
    <source>
        <dbReference type="ARBA" id="ARBA00022737"/>
    </source>
</evidence>
<evidence type="ECO:0000256" key="2">
    <source>
        <dbReference type="ARBA" id="ARBA00023043"/>
    </source>
</evidence>
<feature type="non-terminal residue" evidence="4">
    <location>
        <position position="313"/>
    </location>
</feature>
<feature type="repeat" description="ANK" evidence="3">
    <location>
        <begin position="4"/>
        <end position="36"/>
    </location>
</feature>
<dbReference type="EMBL" id="RQTK01001339">
    <property type="protein sequence ID" value="RUS70761.1"/>
    <property type="molecule type" value="Genomic_DNA"/>
</dbReference>
<feature type="non-terminal residue" evidence="4">
    <location>
        <position position="1"/>
    </location>
</feature>
<dbReference type="AlphaFoldDB" id="A0A3S1AYV3"/>
<proteinExistence type="predicted"/>
<evidence type="ECO:0000313" key="5">
    <source>
        <dbReference type="Proteomes" id="UP000271974"/>
    </source>
</evidence>
<keyword evidence="2 3" id="KW-0040">ANK repeat</keyword>
<protein>
    <submittedName>
        <fullName evidence="4">Uncharacterized protein</fullName>
    </submittedName>
</protein>
<gene>
    <name evidence="4" type="ORF">EGW08_021480</name>
</gene>
<dbReference type="Proteomes" id="UP000271974">
    <property type="component" value="Unassembled WGS sequence"/>
</dbReference>
<dbReference type="InterPro" id="IPR036770">
    <property type="entry name" value="Ankyrin_rpt-contain_sf"/>
</dbReference>
<feature type="repeat" description="ANK" evidence="3">
    <location>
        <begin position="71"/>
        <end position="104"/>
    </location>
</feature>
<dbReference type="PROSITE" id="PS50088">
    <property type="entry name" value="ANK_REPEAT"/>
    <property type="match status" value="5"/>
</dbReference>
<name>A0A3S1AYV3_ELYCH</name>
<dbReference type="PANTHER" id="PTHR24171">
    <property type="entry name" value="ANKYRIN REPEAT DOMAIN-CONTAINING PROTEIN 39-RELATED"/>
    <property type="match status" value="1"/>
</dbReference>
<sequence length="313" mass="33605">TQNDLNTALLEACKEGRKFIVQRLVRSGADVNTRDNERCTTPLHVAAQQNFVDIADFLLDRHADINASDWQGNSALILAVHRSGSSDILNLLLSHGAKIDHKNSQSVTALMKAVEVMDIDAIKILMLSGSDVQHKNGSGLTARDIAAENGIADLAMVKFLVENGSCVNRMPPRDSPLVAAMYSDCIVDIPRFLLEHGANVNEVGDKEGNTPLHAALKSFFPPLPEENRMNTLMAFIKAGADPNKANCDGNTALHLAACSDDLLIVEQLIDAGAHLEARNSDGKTPMLLAAGKQQAGVILLLKKCGADMKAVDN</sequence>
<evidence type="ECO:0000256" key="3">
    <source>
        <dbReference type="PROSITE-ProRule" id="PRU00023"/>
    </source>
</evidence>
<dbReference type="SUPFAM" id="SSF48403">
    <property type="entry name" value="Ankyrin repeat"/>
    <property type="match status" value="1"/>
</dbReference>
<evidence type="ECO:0000313" key="4">
    <source>
        <dbReference type="EMBL" id="RUS70761.1"/>
    </source>
</evidence>
<feature type="repeat" description="ANK" evidence="3">
    <location>
        <begin position="281"/>
        <end position="313"/>
    </location>
</feature>
<dbReference type="InterPro" id="IPR002110">
    <property type="entry name" value="Ankyrin_rpt"/>
</dbReference>
<dbReference type="Pfam" id="PF12796">
    <property type="entry name" value="Ank_2"/>
    <property type="match status" value="3"/>
</dbReference>
<keyword evidence="1" id="KW-0677">Repeat</keyword>
<reference evidence="4 5" key="1">
    <citation type="submission" date="2019-01" db="EMBL/GenBank/DDBJ databases">
        <title>A draft genome assembly of the solar-powered sea slug Elysia chlorotica.</title>
        <authorList>
            <person name="Cai H."/>
            <person name="Li Q."/>
            <person name="Fang X."/>
            <person name="Li J."/>
            <person name="Curtis N.E."/>
            <person name="Altenburger A."/>
            <person name="Shibata T."/>
            <person name="Feng M."/>
            <person name="Maeda T."/>
            <person name="Schwartz J.A."/>
            <person name="Shigenobu S."/>
            <person name="Lundholm N."/>
            <person name="Nishiyama T."/>
            <person name="Yang H."/>
            <person name="Hasebe M."/>
            <person name="Li S."/>
            <person name="Pierce S.K."/>
            <person name="Wang J."/>
        </authorList>
    </citation>
    <scope>NUCLEOTIDE SEQUENCE [LARGE SCALE GENOMIC DNA]</scope>
    <source>
        <strain evidence="4">EC2010</strain>
        <tissue evidence="4">Whole organism of an adult</tissue>
    </source>
</reference>
<feature type="repeat" description="ANK" evidence="3">
    <location>
        <begin position="248"/>
        <end position="280"/>
    </location>
</feature>
<dbReference type="PANTHER" id="PTHR24171:SF9">
    <property type="entry name" value="ANKYRIN REPEAT DOMAIN-CONTAINING PROTEIN 39"/>
    <property type="match status" value="1"/>
</dbReference>
<dbReference type="STRING" id="188477.A0A3S1AYV3"/>
<organism evidence="4 5">
    <name type="scientific">Elysia chlorotica</name>
    <name type="common">Eastern emerald elysia</name>
    <name type="synonym">Sea slug</name>
    <dbReference type="NCBI Taxonomy" id="188477"/>
    <lineage>
        <taxon>Eukaryota</taxon>
        <taxon>Metazoa</taxon>
        <taxon>Spiralia</taxon>
        <taxon>Lophotrochozoa</taxon>
        <taxon>Mollusca</taxon>
        <taxon>Gastropoda</taxon>
        <taxon>Heterobranchia</taxon>
        <taxon>Euthyneura</taxon>
        <taxon>Panpulmonata</taxon>
        <taxon>Sacoglossa</taxon>
        <taxon>Placobranchoidea</taxon>
        <taxon>Plakobranchidae</taxon>
        <taxon>Elysia</taxon>
    </lineage>
</organism>
<dbReference type="PROSITE" id="PS50297">
    <property type="entry name" value="ANK_REP_REGION"/>
    <property type="match status" value="5"/>
</dbReference>
<dbReference type="SMART" id="SM00248">
    <property type="entry name" value="ANK"/>
    <property type="match status" value="9"/>
</dbReference>
<comment type="caution">
    <text evidence="4">The sequence shown here is derived from an EMBL/GenBank/DDBJ whole genome shotgun (WGS) entry which is preliminary data.</text>
</comment>
<feature type="repeat" description="ANK" evidence="3">
    <location>
        <begin position="38"/>
        <end position="70"/>
    </location>
</feature>
<dbReference type="Gene3D" id="1.25.40.20">
    <property type="entry name" value="Ankyrin repeat-containing domain"/>
    <property type="match status" value="3"/>
</dbReference>
<accession>A0A3S1AYV3</accession>
<dbReference type="PRINTS" id="PR01415">
    <property type="entry name" value="ANKYRIN"/>
</dbReference>
<keyword evidence="5" id="KW-1185">Reference proteome</keyword>
<dbReference type="OrthoDB" id="20872at2759"/>